<proteinExistence type="predicted"/>
<feature type="region of interest" description="Disordered" evidence="1">
    <location>
        <begin position="1"/>
        <end position="26"/>
    </location>
</feature>
<dbReference type="EMBL" id="JANBUM010000170">
    <property type="protein sequence ID" value="KAJ2782624.1"/>
    <property type="molecule type" value="Genomic_DNA"/>
</dbReference>
<accession>A0A9W8HFW9</accession>
<feature type="compositionally biased region" description="Polar residues" evidence="1">
    <location>
        <begin position="791"/>
        <end position="804"/>
    </location>
</feature>
<keyword evidence="3" id="KW-1185">Reference proteome</keyword>
<dbReference type="OrthoDB" id="5557898at2759"/>
<organism evidence="2 3">
    <name type="scientific">Coemansia interrupta</name>
    <dbReference type="NCBI Taxonomy" id="1126814"/>
    <lineage>
        <taxon>Eukaryota</taxon>
        <taxon>Fungi</taxon>
        <taxon>Fungi incertae sedis</taxon>
        <taxon>Zoopagomycota</taxon>
        <taxon>Kickxellomycotina</taxon>
        <taxon>Kickxellomycetes</taxon>
        <taxon>Kickxellales</taxon>
        <taxon>Kickxellaceae</taxon>
        <taxon>Coemansia</taxon>
    </lineage>
</organism>
<feature type="region of interest" description="Disordered" evidence="1">
    <location>
        <begin position="741"/>
        <end position="807"/>
    </location>
</feature>
<feature type="region of interest" description="Disordered" evidence="1">
    <location>
        <begin position="305"/>
        <end position="337"/>
    </location>
</feature>
<dbReference type="Proteomes" id="UP001140172">
    <property type="component" value="Unassembled WGS sequence"/>
</dbReference>
<feature type="compositionally biased region" description="Polar residues" evidence="1">
    <location>
        <begin position="742"/>
        <end position="754"/>
    </location>
</feature>
<evidence type="ECO:0000313" key="2">
    <source>
        <dbReference type="EMBL" id="KAJ2782624.1"/>
    </source>
</evidence>
<evidence type="ECO:0000256" key="1">
    <source>
        <dbReference type="SAM" id="MobiDB-lite"/>
    </source>
</evidence>
<dbReference type="AlphaFoldDB" id="A0A9W8HFW9"/>
<reference evidence="2" key="1">
    <citation type="submission" date="2022-07" db="EMBL/GenBank/DDBJ databases">
        <title>Phylogenomic reconstructions and comparative analyses of Kickxellomycotina fungi.</title>
        <authorList>
            <person name="Reynolds N.K."/>
            <person name="Stajich J.E."/>
            <person name="Barry K."/>
            <person name="Grigoriev I.V."/>
            <person name="Crous P."/>
            <person name="Smith M.E."/>
        </authorList>
    </citation>
    <scope>NUCLEOTIDE SEQUENCE</scope>
    <source>
        <strain evidence="2">BCRC 34489</strain>
    </source>
</reference>
<protein>
    <submittedName>
        <fullName evidence="2">Uncharacterized protein</fullName>
    </submittedName>
</protein>
<comment type="caution">
    <text evidence="2">The sequence shown here is derived from an EMBL/GenBank/DDBJ whole genome shotgun (WGS) entry which is preliminary data.</text>
</comment>
<evidence type="ECO:0000313" key="3">
    <source>
        <dbReference type="Proteomes" id="UP001140172"/>
    </source>
</evidence>
<gene>
    <name evidence="2" type="ORF">GGI15_002858</name>
</gene>
<sequence length="851" mass="94399">MAKKVRKNSSGEDGIVGPDDMPETSTERVVWTPEDTDNFHWVLSQYTRFEGDKIELNHRYLDNRDIDIAESFENENLAAKKEGKPIKPHSECIALLEKANESNSGKNCRRVYELLIELQAAAGNKHVVRQINTKHINTRSRWSVPFQSLHEVGYLIKNQTLRGSKKEDSHRVFAPIPPRTNVERKNLAAIKALLKYATHKPTFWDEATQSIPPAGSVSKNNSIPGASIVHEDIPEPERWIRAMIKRHNKPMVDFMDKCVLNLANTYVQELKERGKLSANEEPYTEDTPKSTLAVTIGRLVEEVSSLPKPASKKKTVTARKTSPSKKSKTKEEPIPTALTHPSEVFPQEDFTSLSFGNGEENRWLAEYQLSSEDLSIAPGGGNDVLQDTGSTYFSKAENGPKHGYQQVYGGTDEYNYDEEIKRSQIKRTKSLMIPGLPLDQHDQFVNHDQQEHNGLLFSQPVTSAAYTSQNDLAFNPSNSFSGFSSALLTGDNEGLTFKTKHDDEYFSQFINFDSGMGLPAASSATTTAAAIQNPFYSDDGHVFTNPFANSQPITDTMPQTDLLEAIVNLSVNSSTNTSVPPLNYFGEPYMQQPSSPSTDQMPTKMQRVSNDRTHQNLPVRRHSQMSAFDYNLPHKFSSPTNQQPNPFLLGRTFSDEQPMPSSILNWPTDETIVSANDTQNVFGTQQSAFTFQLPYSWSDESTLPESLPRTPGMQSNLPFKTLQTSFSTSNLTQMPLSVDNGYLQNSASSHSMSNPHGRPIAKSSSHRRASMRPAISVPATAVANGEPAKSGNAQNVSTVPLNNSDDGKSKMTTHLVMVNGVPSHIELVHDNGGVHPNPIILPISKVIKEAK</sequence>
<name>A0A9W8HFW9_9FUNG</name>
<feature type="compositionally biased region" description="Basic residues" evidence="1">
    <location>
        <begin position="310"/>
        <end position="328"/>
    </location>
</feature>